<evidence type="ECO:0000256" key="2">
    <source>
        <dbReference type="ARBA" id="ARBA00022475"/>
    </source>
</evidence>
<evidence type="ECO:0000256" key="3">
    <source>
        <dbReference type="ARBA" id="ARBA00022692"/>
    </source>
</evidence>
<comment type="subcellular location">
    <subcellularLocation>
        <location evidence="1">Cell membrane</location>
        <topology evidence="1">Multi-pass membrane protein</topology>
    </subcellularLocation>
</comment>
<dbReference type="Pfam" id="PF12704">
    <property type="entry name" value="MacB_PCD"/>
    <property type="match status" value="1"/>
</dbReference>
<keyword evidence="4 7" id="KW-1133">Transmembrane helix</keyword>
<dbReference type="AlphaFoldDB" id="N1UU21"/>
<feature type="transmembrane region" description="Helical" evidence="7">
    <location>
        <begin position="363"/>
        <end position="387"/>
    </location>
</feature>
<comment type="similarity">
    <text evidence="6">Belongs to the ABC-4 integral membrane protein family.</text>
</comment>
<keyword evidence="3 7" id="KW-0812">Transmembrane</keyword>
<dbReference type="GO" id="GO:0022857">
    <property type="term" value="F:transmembrane transporter activity"/>
    <property type="evidence" value="ECO:0007669"/>
    <property type="project" value="TreeGrafter"/>
</dbReference>
<dbReference type="RefSeq" id="WP_005269438.1">
    <property type="nucleotide sequence ID" value="NZ_ANPE02000144.1"/>
</dbReference>
<keyword evidence="11" id="KW-1185">Reference proteome</keyword>
<evidence type="ECO:0000259" key="8">
    <source>
        <dbReference type="Pfam" id="PF02687"/>
    </source>
</evidence>
<evidence type="ECO:0000256" key="7">
    <source>
        <dbReference type="SAM" id="Phobius"/>
    </source>
</evidence>
<name>N1UU21_9MICC</name>
<dbReference type="InterPro" id="IPR025857">
    <property type="entry name" value="MacB_PCD"/>
</dbReference>
<feature type="transmembrane region" description="Helical" evidence="7">
    <location>
        <begin position="268"/>
        <end position="293"/>
    </location>
</feature>
<organism evidence="10 11">
    <name type="scientific">Arthrobacter crystallopoietes BAB-32</name>
    <dbReference type="NCBI Taxonomy" id="1246476"/>
    <lineage>
        <taxon>Bacteria</taxon>
        <taxon>Bacillati</taxon>
        <taxon>Actinomycetota</taxon>
        <taxon>Actinomycetes</taxon>
        <taxon>Micrococcales</taxon>
        <taxon>Micrococcaceae</taxon>
        <taxon>Crystallibacter</taxon>
    </lineage>
</organism>
<reference evidence="10 11" key="1">
    <citation type="journal article" date="2013" name="Genome Announc.">
        <title>Draft Genome Sequence of Arthrobacter crystallopoietes Strain BAB-32, Revealing Genes for Bioremediation.</title>
        <authorList>
            <person name="Joshi M.N."/>
            <person name="Pandit A.S."/>
            <person name="Sharma A."/>
            <person name="Pandya R.V."/>
            <person name="Desai S.M."/>
            <person name="Saxena A.K."/>
            <person name="Bagatharia S.B."/>
        </authorList>
    </citation>
    <scope>NUCLEOTIDE SEQUENCE [LARGE SCALE GENOMIC DNA]</scope>
    <source>
        <strain evidence="10 11">BAB-32</strain>
    </source>
</reference>
<dbReference type="Proteomes" id="UP000010729">
    <property type="component" value="Unassembled WGS sequence"/>
</dbReference>
<proteinExistence type="inferred from homology"/>
<feature type="domain" description="ABC3 transporter permease C-terminal" evidence="8">
    <location>
        <begin position="273"/>
        <end position="388"/>
    </location>
</feature>
<keyword evidence="5 7" id="KW-0472">Membrane</keyword>
<evidence type="ECO:0000313" key="11">
    <source>
        <dbReference type="Proteomes" id="UP000010729"/>
    </source>
</evidence>
<gene>
    <name evidence="10" type="ORF">D477_012335</name>
</gene>
<evidence type="ECO:0000256" key="4">
    <source>
        <dbReference type="ARBA" id="ARBA00022989"/>
    </source>
</evidence>
<dbReference type="EMBL" id="ANPE02000144">
    <property type="protein sequence ID" value="EMY33916.1"/>
    <property type="molecule type" value="Genomic_DNA"/>
</dbReference>
<protein>
    <submittedName>
        <fullName evidence="10">Putative ABC transporter permease</fullName>
    </submittedName>
</protein>
<dbReference type="GO" id="GO:0005886">
    <property type="term" value="C:plasma membrane"/>
    <property type="evidence" value="ECO:0007669"/>
    <property type="project" value="UniProtKB-SubCell"/>
</dbReference>
<evidence type="ECO:0000259" key="9">
    <source>
        <dbReference type="Pfam" id="PF12704"/>
    </source>
</evidence>
<dbReference type="PANTHER" id="PTHR30572">
    <property type="entry name" value="MEMBRANE COMPONENT OF TRANSPORTER-RELATED"/>
    <property type="match status" value="1"/>
</dbReference>
<dbReference type="PANTHER" id="PTHR30572:SF4">
    <property type="entry name" value="ABC TRANSPORTER PERMEASE YTRF"/>
    <property type="match status" value="1"/>
</dbReference>
<dbReference type="InterPro" id="IPR050250">
    <property type="entry name" value="Macrolide_Exporter_MacB"/>
</dbReference>
<evidence type="ECO:0000313" key="10">
    <source>
        <dbReference type="EMBL" id="EMY33916.1"/>
    </source>
</evidence>
<dbReference type="Pfam" id="PF02687">
    <property type="entry name" value="FtsX"/>
    <property type="match status" value="1"/>
</dbReference>
<sequence>MTGFIAALTEAWSELRIHKTRILLALIGVALSVAALTTVVGLGNMAREAMVQGQEQQSGRPATLSVELYPEGGQLEQASVQTALEAVAERYAVAHSSLKLSTNVPFQFPDGVVPTETLVVDAAYGIMRRVDMVQGAWFAEQDQDRLAPAVIVNQAFYQRLGNPDLRTAPTVQIFQDRPVTAAIVGVQRNDWPEAMPRAMILAAHYDRTIAAEALSMPPAMELWVPEDIAEPLTQAISADLRAQFPTASVNVFRSDYAAFGDPFAPTQLVVGGIAGLVLLLGAVGLLNISMVTVRYRVREIGIRRSFGATSGRIFFGVMLESVVATFVAGVAGVMLAIAVVKSPWVQEQVAAGLSELPPFPLEAALIGLGAATAVGALAGLVPALVAVRVKVIDAIRY</sequence>
<dbReference type="OrthoDB" id="3510103at2"/>
<keyword evidence="2" id="KW-1003">Cell membrane</keyword>
<comment type="caution">
    <text evidence="10">The sequence shown here is derived from an EMBL/GenBank/DDBJ whole genome shotgun (WGS) entry which is preliminary data.</text>
</comment>
<feature type="transmembrane region" description="Helical" evidence="7">
    <location>
        <begin position="22"/>
        <end position="42"/>
    </location>
</feature>
<dbReference type="InterPro" id="IPR003838">
    <property type="entry name" value="ABC3_permease_C"/>
</dbReference>
<evidence type="ECO:0000256" key="6">
    <source>
        <dbReference type="ARBA" id="ARBA00038076"/>
    </source>
</evidence>
<accession>N1UU21</accession>
<feature type="transmembrane region" description="Helical" evidence="7">
    <location>
        <begin position="313"/>
        <end position="340"/>
    </location>
</feature>
<evidence type="ECO:0000256" key="1">
    <source>
        <dbReference type="ARBA" id="ARBA00004651"/>
    </source>
</evidence>
<evidence type="ECO:0000256" key="5">
    <source>
        <dbReference type="ARBA" id="ARBA00023136"/>
    </source>
</evidence>
<feature type="domain" description="MacB-like periplasmic core" evidence="9">
    <location>
        <begin position="23"/>
        <end position="187"/>
    </location>
</feature>